<accession>A0A1R4KBA1</accession>
<keyword evidence="3" id="KW-1185">Reference proteome</keyword>
<protein>
    <submittedName>
        <fullName evidence="2">Uncharacterized protein</fullName>
    </submittedName>
</protein>
<name>A0A1R4KBA1_9ACTN</name>
<proteinExistence type="predicted"/>
<keyword evidence="1" id="KW-1133">Transmembrane helix</keyword>
<feature type="transmembrane region" description="Helical" evidence="1">
    <location>
        <begin position="90"/>
        <end position="111"/>
    </location>
</feature>
<dbReference type="RefSeq" id="WP_094765515.1">
    <property type="nucleotide sequence ID" value="NZ_FUKQ01000047.1"/>
</dbReference>
<gene>
    <name evidence="2" type="ORF">FM114_12745</name>
</gene>
<reference evidence="2 3" key="1">
    <citation type="submission" date="2017-02" db="EMBL/GenBank/DDBJ databases">
        <authorList>
            <person name="Peterson S.W."/>
        </authorList>
    </citation>
    <scope>NUCLEOTIDE SEQUENCE [LARGE SCALE GENOMIC DNA]</scope>
    <source>
        <strain evidence="2 3">LSP_Lj1</strain>
    </source>
</reference>
<keyword evidence="1" id="KW-0472">Membrane</keyword>
<keyword evidence="1" id="KW-0812">Transmembrane</keyword>
<dbReference type="STRING" id="1255658.FM114_12745"/>
<evidence type="ECO:0000256" key="1">
    <source>
        <dbReference type="SAM" id="Phobius"/>
    </source>
</evidence>
<sequence>MDRAIDPDVQRGQARQLTGQAIALEDCQARVLGLDPRDEGDFVLGDGTTGRLRLAFTYSRGLGLGQAIVPDEVLAGHAAAPSRVLLLPSLALVVLAVVGLAVMVPAGLALGRPASEGARVRD</sequence>
<evidence type="ECO:0000313" key="3">
    <source>
        <dbReference type="Proteomes" id="UP000188342"/>
    </source>
</evidence>
<dbReference type="EMBL" id="FUKQ01000047">
    <property type="protein sequence ID" value="SJN41425.1"/>
    <property type="molecule type" value="Genomic_DNA"/>
</dbReference>
<evidence type="ECO:0000313" key="2">
    <source>
        <dbReference type="EMBL" id="SJN41425.1"/>
    </source>
</evidence>
<dbReference type="Proteomes" id="UP000188342">
    <property type="component" value="Unassembled WGS sequence"/>
</dbReference>
<organism evidence="2 3">
    <name type="scientific">Luteococcus japonicus LSP_Lj1</name>
    <dbReference type="NCBI Taxonomy" id="1255658"/>
    <lineage>
        <taxon>Bacteria</taxon>
        <taxon>Bacillati</taxon>
        <taxon>Actinomycetota</taxon>
        <taxon>Actinomycetes</taxon>
        <taxon>Propionibacteriales</taxon>
        <taxon>Propionibacteriaceae</taxon>
        <taxon>Luteococcus</taxon>
    </lineage>
</organism>
<dbReference type="AlphaFoldDB" id="A0A1R4KBA1"/>